<organism evidence="1 2">
    <name type="scientific">Xylaria bambusicola</name>
    <dbReference type="NCBI Taxonomy" id="326684"/>
    <lineage>
        <taxon>Eukaryota</taxon>
        <taxon>Fungi</taxon>
        <taxon>Dikarya</taxon>
        <taxon>Ascomycota</taxon>
        <taxon>Pezizomycotina</taxon>
        <taxon>Sordariomycetes</taxon>
        <taxon>Xylariomycetidae</taxon>
        <taxon>Xylariales</taxon>
        <taxon>Xylariaceae</taxon>
        <taxon>Xylaria</taxon>
    </lineage>
</organism>
<evidence type="ECO:0008006" key="3">
    <source>
        <dbReference type="Google" id="ProtNLM"/>
    </source>
</evidence>
<evidence type="ECO:0000313" key="2">
    <source>
        <dbReference type="Proteomes" id="UP001305414"/>
    </source>
</evidence>
<dbReference type="InterPro" id="IPR011009">
    <property type="entry name" value="Kinase-like_dom_sf"/>
</dbReference>
<evidence type="ECO:0000313" key="1">
    <source>
        <dbReference type="EMBL" id="KAK5633709.1"/>
    </source>
</evidence>
<dbReference type="EMBL" id="JAWHQM010000035">
    <property type="protein sequence ID" value="KAK5633709.1"/>
    <property type="molecule type" value="Genomic_DNA"/>
</dbReference>
<protein>
    <recommendedName>
        <fullName evidence="3">Protein kinase domain-containing protein</fullName>
    </recommendedName>
</protein>
<keyword evidence="2" id="KW-1185">Reference proteome</keyword>
<accession>A0AAN7V2L4</accession>
<reference evidence="1 2" key="1">
    <citation type="submission" date="2023-10" db="EMBL/GenBank/DDBJ databases">
        <title>Draft genome sequence of Xylaria bambusicola isolate GMP-LS, the root and basal stem rot pathogen of sugarcane in Indonesia.</title>
        <authorList>
            <person name="Selvaraj P."/>
            <person name="Muralishankar V."/>
            <person name="Muruganantham S."/>
            <person name="Sp S."/>
            <person name="Haryani S."/>
            <person name="Lau K.J.X."/>
            <person name="Naqvi N.I."/>
        </authorList>
    </citation>
    <scope>NUCLEOTIDE SEQUENCE [LARGE SCALE GENOMIC DNA]</scope>
    <source>
        <strain evidence="1">GMP-LS</strain>
    </source>
</reference>
<comment type="caution">
    <text evidence="1">The sequence shown here is derived from an EMBL/GenBank/DDBJ whole genome shotgun (WGS) entry which is preliminary data.</text>
</comment>
<dbReference type="SUPFAM" id="SSF56112">
    <property type="entry name" value="Protein kinase-like (PK-like)"/>
    <property type="match status" value="1"/>
</dbReference>
<gene>
    <name evidence="1" type="ORF">RRF57_009423</name>
</gene>
<dbReference type="Proteomes" id="UP001305414">
    <property type="component" value="Unassembled WGS sequence"/>
</dbReference>
<dbReference type="Gene3D" id="1.10.510.10">
    <property type="entry name" value="Transferase(Phosphotransferase) domain 1"/>
    <property type="match status" value="1"/>
</dbReference>
<sequence length="91" mass="10367">MPKIMLLIGPMGEYNGLPQIKYRWDIAEQLKDLVRPSSKLMPHKSLREELAHTVDPLISSSIIYFLAARLIIDPSKRATADEALRYPFLSS</sequence>
<proteinExistence type="predicted"/>
<name>A0AAN7V2L4_9PEZI</name>
<dbReference type="AlphaFoldDB" id="A0AAN7V2L4"/>